<dbReference type="EMBL" id="JACHGZ010000027">
    <property type="protein sequence ID" value="MBB5149737.1"/>
    <property type="molecule type" value="Genomic_DNA"/>
</dbReference>
<accession>A0A840PUX7</accession>
<keyword evidence="4" id="KW-0143">Chaperone</keyword>
<protein>
    <recommendedName>
        <fullName evidence="7">Flagellar protein FliT</fullName>
    </recommendedName>
</protein>
<keyword evidence="8" id="KW-0282">Flagellum</keyword>
<evidence type="ECO:0000256" key="3">
    <source>
        <dbReference type="ARBA" id="ARBA00022795"/>
    </source>
</evidence>
<comment type="similarity">
    <text evidence="6">Belongs to the bacillales FliT family.</text>
</comment>
<dbReference type="InterPro" id="IPR008622">
    <property type="entry name" value="FliT"/>
</dbReference>
<sequence>MDLTKQLLQVSAKLYQLLSDIPKGEERDDYIENIHQLLDERGEIIDSLKRQGFQIQPELKDHSMLMQLDEGIRKRLQLVMDAVKKDLKDLQNVKKHEKQYSNPYASVQVMDGMYYDKKK</sequence>
<organism evidence="8 9">
    <name type="scientific">Ureibacillus thermosphaericus</name>
    <dbReference type="NCBI Taxonomy" id="51173"/>
    <lineage>
        <taxon>Bacteria</taxon>
        <taxon>Bacillati</taxon>
        <taxon>Bacillota</taxon>
        <taxon>Bacilli</taxon>
        <taxon>Bacillales</taxon>
        <taxon>Caryophanaceae</taxon>
        <taxon>Ureibacillus</taxon>
    </lineage>
</organism>
<dbReference type="Pfam" id="PF05400">
    <property type="entry name" value="FliT"/>
    <property type="match status" value="1"/>
</dbReference>
<evidence type="ECO:0000256" key="1">
    <source>
        <dbReference type="ARBA" id="ARBA00004514"/>
    </source>
</evidence>
<reference evidence="8 9" key="1">
    <citation type="submission" date="2020-08" db="EMBL/GenBank/DDBJ databases">
        <title>Genomic Encyclopedia of Type Strains, Phase IV (KMG-IV): sequencing the most valuable type-strain genomes for metagenomic binning, comparative biology and taxonomic classification.</title>
        <authorList>
            <person name="Goeker M."/>
        </authorList>
    </citation>
    <scope>NUCLEOTIDE SEQUENCE [LARGE SCALE GENOMIC DNA]</scope>
    <source>
        <strain evidence="8 9">DSM 10633</strain>
    </source>
</reference>
<dbReference type="RefSeq" id="WP_016838007.1">
    <property type="nucleotide sequence ID" value="NZ_JAAXPW010000032.1"/>
</dbReference>
<evidence type="ECO:0000256" key="5">
    <source>
        <dbReference type="ARBA" id="ARBA00093765"/>
    </source>
</evidence>
<gene>
    <name evidence="8" type="ORF">HNR36_002129</name>
</gene>
<evidence type="ECO:0000313" key="9">
    <source>
        <dbReference type="Proteomes" id="UP000557217"/>
    </source>
</evidence>
<dbReference type="AlphaFoldDB" id="A0A840PUX7"/>
<evidence type="ECO:0000256" key="6">
    <source>
        <dbReference type="ARBA" id="ARBA00093785"/>
    </source>
</evidence>
<comment type="caution">
    <text evidence="8">The sequence shown here is derived from an EMBL/GenBank/DDBJ whole genome shotgun (WGS) entry which is preliminary data.</text>
</comment>
<dbReference type="SUPFAM" id="SSF161060">
    <property type="entry name" value="ATP synthase B chain-like"/>
    <property type="match status" value="1"/>
</dbReference>
<name>A0A840PUX7_URETH</name>
<evidence type="ECO:0000256" key="7">
    <source>
        <dbReference type="ARBA" id="ARBA00093797"/>
    </source>
</evidence>
<evidence type="ECO:0000313" key="8">
    <source>
        <dbReference type="EMBL" id="MBB5149737.1"/>
    </source>
</evidence>
<keyword evidence="8" id="KW-0966">Cell projection</keyword>
<proteinExistence type="inferred from homology"/>
<keyword evidence="2" id="KW-0963">Cytoplasm</keyword>
<comment type="subcellular location">
    <subcellularLocation>
        <location evidence="1">Cytoplasm</location>
        <location evidence="1">Cytosol</location>
    </subcellularLocation>
</comment>
<evidence type="ECO:0000256" key="2">
    <source>
        <dbReference type="ARBA" id="ARBA00022490"/>
    </source>
</evidence>
<evidence type="ECO:0000256" key="4">
    <source>
        <dbReference type="ARBA" id="ARBA00023186"/>
    </source>
</evidence>
<comment type="function">
    <text evidence="5">May act as an export chaperone for the filament capping protein FliD.</text>
</comment>
<dbReference type="Proteomes" id="UP000557217">
    <property type="component" value="Unassembled WGS sequence"/>
</dbReference>
<keyword evidence="8" id="KW-0969">Cilium</keyword>
<keyword evidence="9" id="KW-1185">Reference proteome</keyword>
<keyword evidence="3" id="KW-1005">Bacterial flagellum biogenesis</keyword>